<name>A0A916K7R8_9BACL</name>
<evidence type="ECO:0008006" key="4">
    <source>
        <dbReference type="Google" id="ProtNLM"/>
    </source>
</evidence>
<gene>
    <name evidence="2" type="ORF">PAESOLCIP111_04235</name>
</gene>
<dbReference type="Proteomes" id="UP000693672">
    <property type="component" value="Unassembled WGS sequence"/>
</dbReference>
<keyword evidence="1" id="KW-0732">Signal</keyword>
<keyword evidence="3" id="KW-1185">Reference proteome</keyword>
<comment type="caution">
    <text evidence="2">The sequence shown here is derived from an EMBL/GenBank/DDBJ whole genome shotgun (WGS) entry which is preliminary data.</text>
</comment>
<evidence type="ECO:0000256" key="1">
    <source>
        <dbReference type="SAM" id="SignalP"/>
    </source>
</evidence>
<evidence type="ECO:0000313" key="2">
    <source>
        <dbReference type="EMBL" id="CAG7641479.1"/>
    </source>
</evidence>
<dbReference type="RefSeq" id="WP_218093961.1">
    <property type="nucleotide sequence ID" value="NZ_CAJVAS010000022.1"/>
</dbReference>
<feature type="chain" id="PRO_5039686704" description="Extracellular solute-binding protein" evidence="1">
    <location>
        <begin position="27"/>
        <end position="439"/>
    </location>
</feature>
<dbReference type="Pfam" id="PF01547">
    <property type="entry name" value="SBP_bac_1"/>
    <property type="match status" value="1"/>
</dbReference>
<accession>A0A916K7R8</accession>
<dbReference type="PROSITE" id="PS51257">
    <property type="entry name" value="PROKAR_LIPOPROTEIN"/>
    <property type="match status" value="1"/>
</dbReference>
<dbReference type="AlphaFoldDB" id="A0A916K7R8"/>
<protein>
    <recommendedName>
        <fullName evidence="4">Extracellular solute-binding protein</fullName>
    </recommendedName>
</protein>
<organism evidence="2 3">
    <name type="scientific">Paenibacillus solanacearum</name>
    <dbReference type="NCBI Taxonomy" id="2048548"/>
    <lineage>
        <taxon>Bacteria</taxon>
        <taxon>Bacillati</taxon>
        <taxon>Bacillota</taxon>
        <taxon>Bacilli</taxon>
        <taxon>Bacillales</taxon>
        <taxon>Paenibacillaceae</taxon>
        <taxon>Paenibacillus</taxon>
    </lineage>
</organism>
<dbReference type="PANTHER" id="PTHR43649:SF12">
    <property type="entry name" value="DIACETYLCHITOBIOSE BINDING PROTEIN DASA"/>
    <property type="match status" value="1"/>
</dbReference>
<sequence length="439" mass="49152">MTWLKRTLLVATACVPAVLSSCGGMSTNGVSTKDTAQENREPAELTIFYPYPADWPPDLFEKVFTQPIQQKFPHLTIKYIPAVKGSSIKELITAGQKVDIIYTSSGATFGQLIDNGLQYDISPLIKKYNYDLSKLDPTVVDMARKLAGDKGIYGLPVIVLPSTMYYNKDIFDKFGVPYPKDGMTWDQLYELSKQLSRSDGQVQYVGLGASFGHMATLNQYSLPLVDPATLTTTINKDDRWKSFVQNIIRFYQIPGVAGVSKSWSEPHERNRFVKDRTVAMFLAQTALYTEEELSNMNWDFASYPVMAEKPEIGAQAYPINFYITSQSEHKEQAFEVISYLTSEEFQSMNVKQGRFLTALNDKTIRASFGKENSLYQGKNVKALQPQRYAPPAVPTKYNGMVGINAGIIDMINTNKDINTMLREVAEKANKSIADAEAAK</sequence>
<feature type="signal peptide" evidence="1">
    <location>
        <begin position="1"/>
        <end position="26"/>
    </location>
</feature>
<dbReference type="PANTHER" id="PTHR43649">
    <property type="entry name" value="ARABINOSE-BINDING PROTEIN-RELATED"/>
    <property type="match status" value="1"/>
</dbReference>
<proteinExistence type="predicted"/>
<dbReference type="InterPro" id="IPR050490">
    <property type="entry name" value="Bact_solute-bd_prot1"/>
</dbReference>
<reference evidence="2" key="1">
    <citation type="submission" date="2021-06" db="EMBL/GenBank/DDBJ databases">
        <authorList>
            <person name="Criscuolo A."/>
        </authorList>
    </citation>
    <scope>NUCLEOTIDE SEQUENCE</scope>
    <source>
        <strain evidence="2">CIP111600</strain>
    </source>
</reference>
<evidence type="ECO:0000313" key="3">
    <source>
        <dbReference type="Proteomes" id="UP000693672"/>
    </source>
</evidence>
<dbReference type="EMBL" id="CAJVAS010000022">
    <property type="protein sequence ID" value="CAG7641479.1"/>
    <property type="molecule type" value="Genomic_DNA"/>
</dbReference>
<dbReference type="InterPro" id="IPR006059">
    <property type="entry name" value="SBP"/>
</dbReference>